<dbReference type="AlphaFoldDB" id="S8A2U9"/>
<gene>
    <name evidence="2" type="ORF">H072_9312</name>
</gene>
<dbReference type="CDD" id="cd09917">
    <property type="entry name" value="F-box_SF"/>
    <property type="match status" value="1"/>
</dbReference>
<dbReference type="OMA" id="REMANQV"/>
<dbReference type="eggNOG" id="ENOG502SWXX">
    <property type="taxonomic scope" value="Eukaryota"/>
</dbReference>
<organism evidence="2 3">
    <name type="scientific">Dactylellina haptotyla (strain CBS 200.50)</name>
    <name type="common">Nematode-trapping fungus</name>
    <name type="synonym">Monacrosporium haptotylum</name>
    <dbReference type="NCBI Taxonomy" id="1284197"/>
    <lineage>
        <taxon>Eukaryota</taxon>
        <taxon>Fungi</taxon>
        <taxon>Dikarya</taxon>
        <taxon>Ascomycota</taxon>
        <taxon>Pezizomycotina</taxon>
        <taxon>Orbiliomycetes</taxon>
        <taxon>Orbiliales</taxon>
        <taxon>Orbiliaceae</taxon>
        <taxon>Dactylellina</taxon>
    </lineage>
</organism>
<protein>
    <recommendedName>
        <fullName evidence="1">F-box domain-containing protein</fullName>
    </recommendedName>
</protein>
<dbReference type="EMBL" id="AQGS01000759">
    <property type="protein sequence ID" value="EPS37059.1"/>
    <property type="molecule type" value="Genomic_DNA"/>
</dbReference>
<evidence type="ECO:0000313" key="3">
    <source>
        <dbReference type="Proteomes" id="UP000015100"/>
    </source>
</evidence>
<dbReference type="Proteomes" id="UP000015100">
    <property type="component" value="Unassembled WGS sequence"/>
</dbReference>
<feature type="domain" description="F-box" evidence="1">
    <location>
        <begin position="1"/>
        <end position="45"/>
    </location>
</feature>
<keyword evidence="3" id="KW-1185">Reference proteome</keyword>
<dbReference type="InterPro" id="IPR001810">
    <property type="entry name" value="F-box_dom"/>
</dbReference>
<name>S8A2U9_DACHA</name>
<sequence length="477" mass="54204">MNLNSLPPELAHEIITYLPFKDVLSLSLCSKFWREYSVPIIFRAIYISRDTPKAFADGGSLSHIKDVVRHVSFDTSTKKCIQYSSTPAEEIGETIKYYRECSAGLKLFPRLDSLLVLYESLEVKYPKAHLTDFDTKLFHGFFSTISGYTPDHARDPGDSTPPLVTPLIKALHFSYIDNSHSYEYHGLYMKDVFCPYEIMSEDDTQFLDPSVGIDARGQSSHEEASGTQTSESCKCRELEQQSSETISKSIYPSALEEIEIDIMGPGSFSRSHRFNPLLLIQSTSESLRKVVLFCEIDNVERLVDEATLEEPIVFPFPHTVFPNVKELYFGPGLMVPILFRELTLRFPNVESMKVLMADGDLDRVKPDLLGEFYADLLELGKLKDIMVPYQSHYIIPNITGHLRTQVDNWVQDGLPLLEDVLFVLESEYPDHYERNLMEVVSFQIDDTEARDSGETSGAPNWKVLQLVGVTEDDLKSM</sequence>
<reference evidence="2 3" key="1">
    <citation type="journal article" date="2013" name="PLoS Genet.">
        <title>Genomic mechanisms accounting for the adaptation to parasitism in nematode-trapping fungi.</title>
        <authorList>
            <person name="Meerupati T."/>
            <person name="Andersson K.M."/>
            <person name="Friman E."/>
            <person name="Kumar D."/>
            <person name="Tunlid A."/>
            <person name="Ahren D."/>
        </authorList>
    </citation>
    <scope>NUCLEOTIDE SEQUENCE [LARGE SCALE GENOMIC DNA]</scope>
    <source>
        <strain evidence="2 3">CBS 200.50</strain>
    </source>
</reference>
<proteinExistence type="predicted"/>
<dbReference type="Gene3D" id="1.20.1280.50">
    <property type="match status" value="1"/>
</dbReference>
<dbReference type="HOGENOM" id="CLU_556623_0_0_1"/>
<evidence type="ECO:0000259" key="1">
    <source>
        <dbReference type="PROSITE" id="PS50181"/>
    </source>
</evidence>
<accession>S8A2U9</accession>
<dbReference type="PROSITE" id="PS50181">
    <property type="entry name" value="FBOX"/>
    <property type="match status" value="1"/>
</dbReference>
<dbReference type="SMART" id="SM00256">
    <property type="entry name" value="FBOX"/>
    <property type="match status" value="1"/>
</dbReference>
<dbReference type="OrthoDB" id="5319930at2759"/>
<comment type="caution">
    <text evidence="2">The sequence shown here is derived from an EMBL/GenBank/DDBJ whole genome shotgun (WGS) entry which is preliminary data.</text>
</comment>
<dbReference type="InterPro" id="IPR036047">
    <property type="entry name" value="F-box-like_dom_sf"/>
</dbReference>
<reference evidence="3" key="2">
    <citation type="submission" date="2013-04" db="EMBL/GenBank/DDBJ databases">
        <title>Genomic mechanisms accounting for the adaptation to parasitism in nematode-trapping fungi.</title>
        <authorList>
            <person name="Ahren D.G."/>
        </authorList>
    </citation>
    <scope>NUCLEOTIDE SEQUENCE [LARGE SCALE GENOMIC DNA]</scope>
    <source>
        <strain evidence="3">CBS 200.50</strain>
    </source>
</reference>
<evidence type="ECO:0000313" key="2">
    <source>
        <dbReference type="EMBL" id="EPS37059.1"/>
    </source>
</evidence>
<dbReference type="SUPFAM" id="SSF81383">
    <property type="entry name" value="F-box domain"/>
    <property type="match status" value="1"/>
</dbReference>
<dbReference type="Pfam" id="PF00646">
    <property type="entry name" value="F-box"/>
    <property type="match status" value="1"/>
</dbReference>